<sequence length="70" mass="8095">MVGVGECFRFMVRVYHMFLDWCFCWIDCPGYLYGSCRLVVFSAVLLAACCMHYMCGRVAEDGELEVFCLQ</sequence>
<dbReference type="Proteomes" id="UP000046393">
    <property type="component" value="Unplaced"/>
</dbReference>
<accession>A0A0N5AGK6</accession>
<evidence type="ECO:0000313" key="1">
    <source>
        <dbReference type="Proteomes" id="UP000046393"/>
    </source>
</evidence>
<name>A0A0N5AGK6_9BILA</name>
<dbReference type="WBParaSite" id="SMUV_0000346301-mRNA-1">
    <property type="protein sequence ID" value="SMUV_0000346301-mRNA-1"/>
    <property type="gene ID" value="SMUV_0000346301"/>
</dbReference>
<dbReference type="AlphaFoldDB" id="A0A0N5AGK6"/>
<reference evidence="2" key="1">
    <citation type="submission" date="2017-02" db="UniProtKB">
        <authorList>
            <consortium name="WormBaseParasite"/>
        </authorList>
    </citation>
    <scope>IDENTIFICATION</scope>
</reference>
<protein>
    <submittedName>
        <fullName evidence="2">Ovule protein</fullName>
    </submittedName>
</protein>
<proteinExistence type="predicted"/>
<organism evidence="1 2">
    <name type="scientific">Syphacia muris</name>
    <dbReference type="NCBI Taxonomy" id="451379"/>
    <lineage>
        <taxon>Eukaryota</taxon>
        <taxon>Metazoa</taxon>
        <taxon>Ecdysozoa</taxon>
        <taxon>Nematoda</taxon>
        <taxon>Chromadorea</taxon>
        <taxon>Rhabditida</taxon>
        <taxon>Spirurina</taxon>
        <taxon>Oxyuridomorpha</taxon>
        <taxon>Oxyuroidea</taxon>
        <taxon>Oxyuridae</taxon>
        <taxon>Syphacia</taxon>
    </lineage>
</organism>
<evidence type="ECO:0000313" key="2">
    <source>
        <dbReference type="WBParaSite" id="SMUV_0000346301-mRNA-1"/>
    </source>
</evidence>
<keyword evidence="1" id="KW-1185">Reference proteome</keyword>